<evidence type="ECO:0000313" key="9">
    <source>
        <dbReference type="Proteomes" id="UP000191980"/>
    </source>
</evidence>
<dbReference type="InterPro" id="IPR036465">
    <property type="entry name" value="vWFA_dom_sf"/>
</dbReference>
<feature type="domain" description="OmpA-like" evidence="7">
    <location>
        <begin position="275"/>
        <end position="391"/>
    </location>
</feature>
<dbReference type="PANTHER" id="PTHR30329">
    <property type="entry name" value="STATOR ELEMENT OF FLAGELLAR MOTOR COMPLEX"/>
    <property type="match status" value="1"/>
</dbReference>
<keyword evidence="5" id="KW-0732">Signal</keyword>
<dbReference type="Proteomes" id="UP000191980">
    <property type="component" value="Unassembled WGS sequence"/>
</dbReference>
<dbReference type="RefSeq" id="WP_080524019.1">
    <property type="nucleotide sequence ID" value="NZ_LPUF01000003.1"/>
</dbReference>
<organism evidence="8 9">
    <name type="scientific">Methyloprofundus sedimenti</name>
    <dbReference type="NCBI Taxonomy" id="1420851"/>
    <lineage>
        <taxon>Bacteria</taxon>
        <taxon>Pseudomonadati</taxon>
        <taxon>Pseudomonadota</taxon>
        <taxon>Gammaproteobacteria</taxon>
        <taxon>Methylococcales</taxon>
        <taxon>Methylococcaceae</taxon>
        <taxon>Methyloprofundus</taxon>
    </lineage>
</organism>
<dbReference type="Gene3D" id="3.40.50.410">
    <property type="entry name" value="von Willebrand factor, type A domain"/>
    <property type="match status" value="1"/>
</dbReference>
<evidence type="ECO:0000259" key="6">
    <source>
        <dbReference type="PROSITE" id="PS50234"/>
    </source>
</evidence>
<dbReference type="EMBL" id="LPUF01000003">
    <property type="protein sequence ID" value="OQK15791.1"/>
    <property type="molecule type" value="Genomic_DNA"/>
</dbReference>
<dbReference type="AlphaFoldDB" id="A0A1V8M2L2"/>
<feature type="chain" id="PRO_5013116703" description="Flagellar motor protein MotB" evidence="5">
    <location>
        <begin position="23"/>
        <end position="391"/>
    </location>
</feature>
<feature type="signal peptide" evidence="5">
    <location>
        <begin position="1"/>
        <end position="22"/>
    </location>
</feature>
<keyword evidence="2 4" id="KW-0472">Membrane</keyword>
<keyword evidence="3" id="KW-0998">Cell outer membrane</keyword>
<dbReference type="PROSITE" id="PS51257">
    <property type="entry name" value="PROKAR_LIPOPROTEIN"/>
    <property type="match status" value="1"/>
</dbReference>
<dbReference type="SUPFAM" id="SSF53300">
    <property type="entry name" value="vWA-like"/>
    <property type="match status" value="1"/>
</dbReference>
<dbReference type="InterPro" id="IPR006664">
    <property type="entry name" value="OMP_bac"/>
</dbReference>
<name>A0A1V8M2L2_9GAMM</name>
<sequence>MLKKIIIPAVSISGLVLLSGCANTPTSYPNFTAAPVAQSTSTTQFKQKTDTIFVVLDASSSTNTTYDGNDSGASKLDVEKQTLYRFNKTIPANIPLTTGLESFGSGHCLDWGFTKLDQDITRHSDKKFQAGLDQVECASGGTPLDKGIADSAIELDKAQGNIALLILSDGQQAPSDTIAEAQALKSKLGERLCIYTVWVGNSDNTSGQVVLQNLSNMSNCGKSVNVADISSSTSMARFVEDMLYTKVAAGCSDIDGDGVCDPNDKCPDTPAGVKVNSQGCWSYNNINFGFDSSKITSASEHILDNAVVVLKRNPSMTVRLDGHTDSIGTQAYNMGLSVRRAQAVKSHLIAKGIAARRLTIKGFGKSNPIASNNTEAGRAENRRVDFKITAR</sequence>
<comment type="subcellular location">
    <subcellularLocation>
        <location evidence="1">Cell outer membrane</location>
    </subcellularLocation>
</comment>
<dbReference type="Gene3D" id="3.30.1330.60">
    <property type="entry name" value="OmpA-like domain"/>
    <property type="match status" value="1"/>
</dbReference>
<evidence type="ECO:0008006" key="10">
    <source>
        <dbReference type="Google" id="ProtNLM"/>
    </source>
</evidence>
<reference evidence="8 9" key="1">
    <citation type="submission" date="2015-12" db="EMBL/GenBank/DDBJ databases">
        <authorList>
            <person name="Shamseldin A."/>
            <person name="Moawad H."/>
            <person name="Abd El-Rahim W.M."/>
            <person name="Sadowsky M.J."/>
        </authorList>
    </citation>
    <scope>NUCLEOTIDE SEQUENCE [LARGE SCALE GENOMIC DNA]</scope>
    <source>
        <strain evidence="8 9">WF1</strain>
    </source>
</reference>
<comment type="caution">
    <text evidence="8">The sequence shown here is derived from an EMBL/GenBank/DDBJ whole genome shotgun (WGS) entry which is preliminary data.</text>
</comment>
<proteinExistence type="predicted"/>
<dbReference type="InterPro" id="IPR006665">
    <property type="entry name" value="OmpA-like"/>
</dbReference>
<evidence type="ECO:0000256" key="3">
    <source>
        <dbReference type="ARBA" id="ARBA00023237"/>
    </source>
</evidence>
<dbReference type="GO" id="GO:0009279">
    <property type="term" value="C:cell outer membrane"/>
    <property type="evidence" value="ECO:0007669"/>
    <property type="project" value="UniProtKB-SubCell"/>
</dbReference>
<accession>A0A1V8M2L2</accession>
<evidence type="ECO:0000313" key="8">
    <source>
        <dbReference type="EMBL" id="OQK15791.1"/>
    </source>
</evidence>
<dbReference type="InterPro" id="IPR002035">
    <property type="entry name" value="VWF_A"/>
</dbReference>
<evidence type="ECO:0000256" key="1">
    <source>
        <dbReference type="ARBA" id="ARBA00004442"/>
    </source>
</evidence>
<dbReference type="PROSITE" id="PS51123">
    <property type="entry name" value="OMPA_2"/>
    <property type="match status" value="1"/>
</dbReference>
<gene>
    <name evidence="8" type="ORF">AU255_16495</name>
</gene>
<dbReference type="OrthoDB" id="9792021at2"/>
<dbReference type="InterPro" id="IPR050330">
    <property type="entry name" value="Bact_OuterMem_StrucFunc"/>
</dbReference>
<keyword evidence="9" id="KW-1185">Reference proteome</keyword>
<evidence type="ECO:0000256" key="4">
    <source>
        <dbReference type="PROSITE-ProRule" id="PRU00473"/>
    </source>
</evidence>
<dbReference type="PRINTS" id="PR01021">
    <property type="entry name" value="OMPADOMAIN"/>
</dbReference>
<dbReference type="PRINTS" id="PR01023">
    <property type="entry name" value="NAFLGMOTY"/>
</dbReference>
<dbReference type="SUPFAM" id="SSF103088">
    <property type="entry name" value="OmpA-like"/>
    <property type="match status" value="1"/>
</dbReference>
<dbReference type="PROSITE" id="PS50234">
    <property type="entry name" value="VWFA"/>
    <property type="match status" value="1"/>
</dbReference>
<dbReference type="CDD" id="cd07185">
    <property type="entry name" value="OmpA_C-like"/>
    <property type="match status" value="1"/>
</dbReference>
<dbReference type="PANTHER" id="PTHR30329:SF21">
    <property type="entry name" value="LIPOPROTEIN YIAD-RELATED"/>
    <property type="match status" value="1"/>
</dbReference>
<evidence type="ECO:0000256" key="2">
    <source>
        <dbReference type="ARBA" id="ARBA00023136"/>
    </source>
</evidence>
<evidence type="ECO:0000259" key="7">
    <source>
        <dbReference type="PROSITE" id="PS51123"/>
    </source>
</evidence>
<protein>
    <recommendedName>
        <fullName evidence="10">Flagellar motor protein MotB</fullName>
    </recommendedName>
</protein>
<dbReference type="Pfam" id="PF00691">
    <property type="entry name" value="OmpA"/>
    <property type="match status" value="1"/>
</dbReference>
<feature type="domain" description="VWFA" evidence="6">
    <location>
        <begin position="51"/>
        <end position="247"/>
    </location>
</feature>
<dbReference type="InterPro" id="IPR036737">
    <property type="entry name" value="OmpA-like_sf"/>
</dbReference>
<evidence type="ECO:0000256" key="5">
    <source>
        <dbReference type="SAM" id="SignalP"/>
    </source>
</evidence>
<dbReference type="STRING" id="1420851.AU255_16495"/>